<keyword evidence="3" id="KW-1185">Reference proteome</keyword>
<name>A0A5S4W4F2_9BRAD</name>
<keyword evidence="1" id="KW-1133">Transmembrane helix</keyword>
<proteinExistence type="predicted"/>
<dbReference type="AlphaFoldDB" id="A0A5S4W4F2"/>
<gene>
    <name evidence="2" type="ORF">FXB38_33350</name>
</gene>
<feature type="transmembrane region" description="Helical" evidence="1">
    <location>
        <begin position="53"/>
        <end position="72"/>
    </location>
</feature>
<accession>A0A5S4W4F2</accession>
<feature type="transmembrane region" description="Helical" evidence="1">
    <location>
        <begin position="177"/>
        <end position="195"/>
    </location>
</feature>
<keyword evidence="1" id="KW-0812">Transmembrane</keyword>
<keyword evidence="1" id="KW-0472">Membrane</keyword>
<dbReference type="EMBL" id="VSSR01000066">
    <property type="protein sequence ID" value="TYL75331.1"/>
    <property type="molecule type" value="Genomic_DNA"/>
</dbReference>
<evidence type="ECO:0000313" key="3">
    <source>
        <dbReference type="Proteomes" id="UP000324853"/>
    </source>
</evidence>
<dbReference type="OrthoDB" id="511803at2"/>
<feature type="transmembrane region" description="Helical" evidence="1">
    <location>
        <begin position="16"/>
        <end position="33"/>
    </location>
</feature>
<protein>
    <submittedName>
        <fullName evidence="2">Uncharacterized protein</fullName>
    </submittedName>
</protein>
<organism evidence="2 3">
    <name type="scientific">Bradyrhizobium cytisi</name>
    <dbReference type="NCBI Taxonomy" id="515489"/>
    <lineage>
        <taxon>Bacteria</taxon>
        <taxon>Pseudomonadati</taxon>
        <taxon>Pseudomonadota</taxon>
        <taxon>Alphaproteobacteria</taxon>
        <taxon>Hyphomicrobiales</taxon>
        <taxon>Nitrobacteraceae</taxon>
        <taxon>Bradyrhizobium</taxon>
    </lineage>
</organism>
<evidence type="ECO:0000256" key="1">
    <source>
        <dbReference type="SAM" id="Phobius"/>
    </source>
</evidence>
<reference evidence="2 3" key="1">
    <citation type="submission" date="2019-08" db="EMBL/GenBank/DDBJ databases">
        <title>Bradyrhizobium hipponensis sp. nov., a rhizobium isolated from a Lupinus angustifolius root nodule in Tunisia.</title>
        <authorList>
            <person name="Off K."/>
            <person name="Rejili M."/>
            <person name="Mars M."/>
            <person name="Brachmann A."/>
            <person name="Marin M."/>
        </authorList>
    </citation>
    <scope>NUCLEOTIDE SEQUENCE [LARGE SCALE GENOMIC DNA]</scope>
    <source>
        <strain evidence="2 3">CTAW11</strain>
    </source>
</reference>
<evidence type="ECO:0000313" key="2">
    <source>
        <dbReference type="EMBL" id="TYL75331.1"/>
    </source>
</evidence>
<comment type="caution">
    <text evidence="2">The sequence shown here is derived from an EMBL/GenBank/DDBJ whole genome shotgun (WGS) entry which is preliminary data.</text>
</comment>
<sequence length="213" mass="23987">MIKKESKEKLKEQNTSPLMTILVVNFAIFALALKTDQFLAAEYEELLKHWQALIPAGLGAVLISVINGVLDVQTKARLVFWRWHDPLPGCRAFSYYLHRDPRIDVTTLKTKVGPFPATPTEQNALWYRLYKSVEEDPRVLHVHRLFLLTRDYAGIAFMLLIVFGGTGVVAMQTYKTALLYLTALLAQFVASGMAARNYGIRFVDTVLALKAAS</sequence>
<dbReference type="RefSeq" id="WP_148755198.1">
    <property type="nucleotide sequence ID" value="NZ_VSSR01000066.1"/>
</dbReference>
<dbReference type="Proteomes" id="UP000324853">
    <property type="component" value="Unassembled WGS sequence"/>
</dbReference>
<feature type="transmembrane region" description="Helical" evidence="1">
    <location>
        <begin position="152"/>
        <end position="171"/>
    </location>
</feature>